<evidence type="ECO:0000313" key="2">
    <source>
        <dbReference type="Proteomes" id="UP000018004"/>
    </source>
</evidence>
<gene>
    <name evidence="1" type="ORF">FLJC2902T_12730</name>
</gene>
<sequence>MATTRENLKGYFNTDDRPTESQFFELIDSSVHLDEDKATTELTQGGADNTKYVTPLTAKISVQTFAPVKTVNGINPDSNGNVVVANVSGTASTITGAIAKTQVTGLVTDLNNKQDLLVSGSNIKTVNGISILGSGNVGFTNFIAAPSSSFNLQDSTVEQNAFPSGCDEIILSSNKTYLFKGKYMITAGTVSHLTSMGWLTSGGLNITSMEYVANSFLGSASNETTATQYSTQISSTAFKKVIVSTSSSAALTVEFEGVIRCTTGGKLVPQISFSVAPGGTNIMKLGSYIQLTEIGDNSVQAVGAVS</sequence>
<reference evidence="1 2" key="1">
    <citation type="submission" date="2013-08" db="EMBL/GenBank/DDBJ databases">
        <title>Flavobacterium limnosediminis JC2902 genome sequencing.</title>
        <authorList>
            <person name="Lee K."/>
            <person name="Yi H."/>
            <person name="Park S."/>
            <person name="Chun J."/>
        </authorList>
    </citation>
    <scope>NUCLEOTIDE SEQUENCE [LARGE SCALE GENOMIC DNA]</scope>
    <source>
        <strain evidence="1 2">JC2902</strain>
    </source>
</reference>
<accession>V6SR83</accession>
<evidence type="ECO:0000313" key="1">
    <source>
        <dbReference type="EMBL" id="ESU28682.1"/>
    </source>
</evidence>
<dbReference type="PATRIC" id="fig|1341181.4.peg.1256"/>
<name>V6SR83_9FLAO</name>
<dbReference type="eggNOG" id="ENOG5030YX7">
    <property type="taxonomic scope" value="Bacteria"/>
</dbReference>
<proteinExistence type="predicted"/>
<dbReference type="AlphaFoldDB" id="V6SR83"/>
<protein>
    <submittedName>
        <fullName evidence="1">Uncharacterized protein</fullName>
    </submittedName>
</protein>
<keyword evidence="2" id="KW-1185">Reference proteome</keyword>
<dbReference type="OrthoDB" id="1235206at2"/>
<dbReference type="Proteomes" id="UP000018004">
    <property type="component" value="Unassembled WGS sequence"/>
</dbReference>
<dbReference type="STRING" id="1341181.FLJC2902T_12730"/>
<dbReference type="EMBL" id="AVGG01000005">
    <property type="protein sequence ID" value="ESU28682.1"/>
    <property type="molecule type" value="Genomic_DNA"/>
</dbReference>
<organism evidence="1 2">
    <name type="scientific">Flavobacterium limnosediminis JC2902</name>
    <dbReference type="NCBI Taxonomy" id="1341181"/>
    <lineage>
        <taxon>Bacteria</taxon>
        <taxon>Pseudomonadati</taxon>
        <taxon>Bacteroidota</taxon>
        <taxon>Flavobacteriia</taxon>
        <taxon>Flavobacteriales</taxon>
        <taxon>Flavobacteriaceae</taxon>
        <taxon>Flavobacterium</taxon>
    </lineage>
</organism>
<comment type="caution">
    <text evidence="1">The sequence shown here is derived from an EMBL/GenBank/DDBJ whole genome shotgun (WGS) entry which is preliminary data.</text>
</comment>
<dbReference type="RefSeq" id="WP_023578918.1">
    <property type="nucleotide sequence ID" value="NZ_AVGG01000005.1"/>
</dbReference>